<evidence type="ECO:0000313" key="15">
    <source>
        <dbReference type="Proteomes" id="UP000297403"/>
    </source>
</evidence>
<dbReference type="InterPro" id="IPR011877">
    <property type="entry name" value="Ribokinase"/>
</dbReference>
<evidence type="ECO:0000256" key="2">
    <source>
        <dbReference type="ARBA" id="ARBA00012035"/>
    </source>
</evidence>
<evidence type="ECO:0000256" key="4">
    <source>
        <dbReference type="ARBA" id="ARBA00022679"/>
    </source>
</evidence>
<feature type="binding site" evidence="12">
    <location>
        <position position="268"/>
    </location>
    <ligand>
        <name>substrate</name>
    </ligand>
</feature>
<keyword evidence="12" id="KW-0963">Cytoplasm</keyword>
<evidence type="ECO:0000256" key="1">
    <source>
        <dbReference type="ARBA" id="ARBA00005380"/>
    </source>
</evidence>
<dbReference type="InterPro" id="IPR029056">
    <property type="entry name" value="Ribokinase-like"/>
</dbReference>
<gene>
    <name evidence="12" type="primary">rbsK</name>
    <name evidence="14" type="ORF">E3O49_04640</name>
</gene>
<comment type="cofactor">
    <cofactor evidence="12">
        <name>Mg(2+)</name>
        <dbReference type="ChEBI" id="CHEBI:18420"/>
    </cofactor>
    <text evidence="12">Requires a divalent cation, most likely magnesium in vivo, as an electrophilic catalyst to aid phosphoryl group transfer. It is the chelate of the metal and the nucleotide that is the actual substrate.</text>
</comment>
<keyword evidence="10 12" id="KW-0630">Potassium</keyword>
<feature type="binding site" evidence="12">
    <location>
        <begin position="56"/>
        <end position="60"/>
    </location>
    <ligand>
        <name>substrate</name>
    </ligand>
</feature>
<evidence type="ECO:0000256" key="8">
    <source>
        <dbReference type="ARBA" id="ARBA00022840"/>
    </source>
</evidence>
<keyword evidence="15" id="KW-1185">Reference proteome</keyword>
<proteinExistence type="inferred from homology"/>
<dbReference type="GO" id="GO:0019303">
    <property type="term" value="P:D-ribose catabolic process"/>
    <property type="evidence" value="ECO:0007669"/>
    <property type="project" value="UniProtKB-UniRule"/>
</dbReference>
<dbReference type="GO" id="GO:0005829">
    <property type="term" value="C:cytosol"/>
    <property type="evidence" value="ECO:0007669"/>
    <property type="project" value="TreeGrafter"/>
</dbReference>
<name>A0AAQ2HGA5_9MICO</name>
<dbReference type="SUPFAM" id="SSF53613">
    <property type="entry name" value="Ribokinase-like"/>
    <property type="match status" value="1"/>
</dbReference>
<evidence type="ECO:0000256" key="11">
    <source>
        <dbReference type="ARBA" id="ARBA00023277"/>
    </source>
</evidence>
<dbReference type="InterPro" id="IPR011611">
    <property type="entry name" value="PfkB_dom"/>
</dbReference>
<keyword evidence="8 12" id="KW-0067">ATP-binding</keyword>
<keyword evidence="6 12" id="KW-0547">Nucleotide-binding</keyword>
<comment type="pathway">
    <text evidence="12">Carbohydrate metabolism; D-ribose degradation; D-ribose 5-phosphate from beta-D-ribopyranose: step 2/2.</text>
</comment>
<dbReference type="EMBL" id="SOFY01000018">
    <property type="protein sequence ID" value="TFC50705.1"/>
    <property type="molecule type" value="Genomic_DNA"/>
</dbReference>
<reference evidence="14 15" key="1">
    <citation type="submission" date="2019-03" db="EMBL/GenBank/DDBJ databases">
        <title>Genomics of glacier-inhabiting Cryobacterium strains.</title>
        <authorList>
            <person name="Liu Q."/>
            <person name="Xin Y.-H."/>
        </authorList>
    </citation>
    <scope>NUCLEOTIDE SEQUENCE [LARGE SCALE GENOMIC DNA]</scope>
    <source>
        <strain evidence="15">TMT1-22</strain>
    </source>
</reference>
<comment type="similarity">
    <text evidence="1">Belongs to the carbohydrate kinase pfkB family.</text>
</comment>
<feature type="active site" description="Proton acceptor" evidence="12">
    <location>
        <position position="268"/>
    </location>
</feature>
<comment type="subcellular location">
    <subcellularLocation>
        <location evidence="12">Cytoplasm</location>
    </subcellularLocation>
</comment>
<comment type="catalytic activity">
    <reaction evidence="12">
        <text>D-ribose + ATP = D-ribose 5-phosphate + ADP + H(+)</text>
        <dbReference type="Rhea" id="RHEA:13697"/>
        <dbReference type="ChEBI" id="CHEBI:15378"/>
        <dbReference type="ChEBI" id="CHEBI:30616"/>
        <dbReference type="ChEBI" id="CHEBI:47013"/>
        <dbReference type="ChEBI" id="CHEBI:78346"/>
        <dbReference type="ChEBI" id="CHEBI:456216"/>
        <dbReference type="EC" id="2.7.1.15"/>
    </reaction>
</comment>
<dbReference type="GO" id="GO:0005524">
    <property type="term" value="F:ATP binding"/>
    <property type="evidence" value="ECO:0007669"/>
    <property type="project" value="UniProtKB-UniRule"/>
</dbReference>
<dbReference type="Gene3D" id="3.40.1190.20">
    <property type="match status" value="1"/>
</dbReference>
<dbReference type="PANTHER" id="PTHR10584">
    <property type="entry name" value="SUGAR KINASE"/>
    <property type="match status" value="1"/>
</dbReference>
<comment type="similarity">
    <text evidence="12">Belongs to the carbohydrate kinase PfkB family. Ribokinase subfamily.</text>
</comment>
<dbReference type="Pfam" id="PF00294">
    <property type="entry name" value="PfkB"/>
    <property type="match status" value="1"/>
</dbReference>
<feature type="binding site" evidence="12">
    <location>
        <begin position="267"/>
        <end position="268"/>
    </location>
    <ligand>
        <name>ATP</name>
        <dbReference type="ChEBI" id="CHEBI:30616"/>
    </ligand>
</feature>
<dbReference type="HAMAP" id="MF_01987">
    <property type="entry name" value="Ribokinase"/>
    <property type="match status" value="1"/>
</dbReference>
<keyword evidence="4 12" id="KW-0808">Transferase</keyword>
<comment type="subunit">
    <text evidence="12">Homodimer.</text>
</comment>
<dbReference type="CDD" id="cd01174">
    <property type="entry name" value="ribokinase"/>
    <property type="match status" value="1"/>
</dbReference>
<dbReference type="AlphaFoldDB" id="A0AAQ2HGA5"/>
<keyword evidence="7 12" id="KW-0418">Kinase</keyword>
<evidence type="ECO:0000256" key="10">
    <source>
        <dbReference type="ARBA" id="ARBA00022958"/>
    </source>
</evidence>
<evidence type="ECO:0000259" key="13">
    <source>
        <dbReference type="Pfam" id="PF00294"/>
    </source>
</evidence>
<feature type="binding site" evidence="12">
    <location>
        <position position="303"/>
    </location>
    <ligand>
        <name>K(+)</name>
        <dbReference type="ChEBI" id="CHEBI:29103"/>
    </ligand>
</feature>
<evidence type="ECO:0000256" key="5">
    <source>
        <dbReference type="ARBA" id="ARBA00022723"/>
    </source>
</evidence>
<evidence type="ECO:0000256" key="3">
    <source>
        <dbReference type="ARBA" id="ARBA00016943"/>
    </source>
</evidence>
<keyword evidence="9 12" id="KW-0460">Magnesium</keyword>
<comment type="activity regulation">
    <text evidence="12">Activated by a monovalent cation that binds near, but not in, the active site. The most likely occupant of the site in vivo is potassium. Ion binding induces a conformational change that may alter substrate affinity.</text>
</comment>
<dbReference type="PRINTS" id="PR00990">
    <property type="entry name" value="RIBOKINASE"/>
</dbReference>
<comment type="function">
    <text evidence="12">Catalyzes the phosphorylation of ribose at O-5 in a reaction requiring ATP and magnesium. The resulting D-ribose-5-phosphate can then be used either for sythesis of nucleotides, histidine, and tryptophan, or as a component of the pentose phosphate pathway.</text>
</comment>
<keyword evidence="11 12" id="KW-0119">Carbohydrate metabolism</keyword>
<feature type="binding site" evidence="12">
    <location>
        <position position="307"/>
    </location>
    <ligand>
        <name>K(+)</name>
        <dbReference type="ChEBI" id="CHEBI:29103"/>
    </ligand>
</feature>
<feature type="binding site" evidence="12">
    <location>
        <position position="156"/>
    </location>
    <ligand>
        <name>substrate</name>
    </ligand>
</feature>
<dbReference type="InterPro" id="IPR002139">
    <property type="entry name" value="Ribo/fructo_kinase"/>
</dbReference>
<dbReference type="PANTHER" id="PTHR10584:SF166">
    <property type="entry name" value="RIBOKINASE"/>
    <property type="match status" value="1"/>
</dbReference>
<sequence length="324" mass="32240">MSDFTGSTLPAPSGDTGPGSVVVVGSINVDQLIRIDRHPQPGETLIGTSMEFLPGGKGANQAVAAAQLGASVRMVGAVGRDSQAQVATAILTRAGVDQSAVRTVDGPTGLALVAVADDGENTIVVIPGANAMMGAEAVEANAAVIASAAVVVLQGEIPAAGIVAATRLATGRVVLNLAPVIPLDAAAIRRADPLVVNEHEAALVLAQLEPDRPIPTEDAELVARLLEWGVASVVLTRGAKGAICADRDGTHTVASPTVVAVDSSGAGDAFVGALSAQLAAGVTLSEAVRLAVRVGAFAVQSRGTQTSYPTLADALPTLDGTVPA</sequence>
<evidence type="ECO:0000256" key="6">
    <source>
        <dbReference type="ARBA" id="ARBA00022741"/>
    </source>
</evidence>
<feature type="binding site" evidence="12">
    <location>
        <position position="298"/>
    </location>
    <ligand>
        <name>K(+)</name>
        <dbReference type="ChEBI" id="CHEBI:29103"/>
    </ligand>
</feature>
<feature type="domain" description="Carbohydrate kinase PfkB" evidence="13">
    <location>
        <begin position="20"/>
        <end position="310"/>
    </location>
</feature>
<evidence type="ECO:0000313" key="14">
    <source>
        <dbReference type="EMBL" id="TFC50705.1"/>
    </source>
</evidence>
<dbReference type="Proteomes" id="UP000297403">
    <property type="component" value="Unassembled WGS sequence"/>
</dbReference>
<comment type="caution">
    <text evidence="14">The sequence shown here is derived from an EMBL/GenBank/DDBJ whole genome shotgun (WGS) entry which is preliminary data.</text>
</comment>
<dbReference type="RefSeq" id="WP_134367776.1">
    <property type="nucleotide sequence ID" value="NZ_SOFY01000018.1"/>
</dbReference>
<evidence type="ECO:0000256" key="7">
    <source>
        <dbReference type="ARBA" id="ARBA00022777"/>
    </source>
</evidence>
<accession>A0AAQ2HGA5</accession>
<feature type="binding site" evidence="12">
    <location>
        <begin position="236"/>
        <end position="241"/>
    </location>
    <ligand>
        <name>ATP</name>
        <dbReference type="ChEBI" id="CHEBI:30616"/>
    </ligand>
</feature>
<protein>
    <recommendedName>
        <fullName evidence="3 12">Ribokinase</fullName>
        <shortName evidence="12">RK</shortName>
        <ecNumber evidence="2 12">2.7.1.15</ecNumber>
    </recommendedName>
</protein>
<feature type="binding site" evidence="12">
    <location>
        <position position="301"/>
    </location>
    <ligand>
        <name>K(+)</name>
        <dbReference type="ChEBI" id="CHEBI:29103"/>
    </ligand>
</feature>
<dbReference type="GO" id="GO:0046872">
    <property type="term" value="F:metal ion binding"/>
    <property type="evidence" value="ECO:0007669"/>
    <property type="project" value="UniProtKB-KW"/>
</dbReference>
<evidence type="ECO:0000256" key="9">
    <source>
        <dbReference type="ARBA" id="ARBA00022842"/>
    </source>
</evidence>
<feature type="binding site" evidence="12">
    <location>
        <begin position="28"/>
        <end position="30"/>
    </location>
    <ligand>
        <name>substrate</name>
    </ligand>
</feature>
<dbReference type="EC" id="2.7.1.15" evidence="2 12"/>
<dbReference type="InterPro" id="IPR002173">
    <property type="entry name" value="Carboh/pur_kinase_PfkB_CS"/>
</dbReference>
<keyword evidence="5 12" id="KW-0479">Metal-binding</keyword>
<evidence type="ECO:0000256" key="12">
    <source>
        <dbReference type="HAMAP-Rule" id="MF_01987"/>
    </source>
</evidence>
<feature type="binding site" evidence="12">
    <location>
        <position position="264"/>
    </location>
    <ligand>
        <name>K(+)</name>
        <dbReference type="ChEBI" id="CHEBI:29103"/>
    </ligand>
</feature>
<dbReference type="PROSITE" id="PS00584">
    <property type="entry name" value="PFKB_KINASES_2"/>
    <property type="match status" value="1"/>
</dbReference>
<comment type="caution">
    <text evidence="12">Lacks conserved residue(s) required for the propagation of feature annotation.</text>
</comment>
<feature type="binding site" evidence="12">
    <location>
        <position position="197"/>
    </location>
    <ligand>
        <name>ATP</name>
        <dbReference type="ChEBI" id="CHEBI:30616"/>
    </ligand>
</feature>
<dbReference type="GO" id="GO:0004747">
    <property type="term" value="F:ribokinase activity"/>
    <property type="evidence" value="ECO:0007669"/>
    <property type="project" value="UniProtKB-UniRule"/>
</dbReference>
<feature type="binding site" evidence="12">
    <location>
        <position position="262"/>
    </location>
    <ligand>
        <name>K(+)</name>
        <dbReference type="ChEBI" id="CHEBI:29103"/>
    </ligand>
</feature>
<organism evidence="14 15">
    <name type="scientific">Cryobacterium shii</name>
    <dbReference type="NCBI Taxonomy" id="1259235"/>
    <lineage>
        <taxon>Bacteria</taxon>
        <taxon>Bacillati</taxon>
        <taxon>Actinomycetota</taxon>
        <taxon>Actinomycetes</taxon>
        <taxon>Micrococcales</taxon>
        <taxon>Microbacteriaceae</taxon>
        <taxon>Cryobacterium</taxon>
    </lineage>
</organism>